<evidence type="ECO:0000313" key="20">
    <source>
        <dbReference type="EMBL" id="WGM06240.1"/>
    </source>
</evidence>
<keyword evidence="7 15" id="KW-0269">Exonuclease</keyword>
<dbReference type="GeneID" id="96875866"/>
<dbReference type="EMBL" id="CP123523">
    <property type="protein sequence ID" value="WGM06240.1"/>
    <property type="molecule type" value="Genomic_DNA"/>
</dbReference>
<evidence type="ECO:0000256" key="4">
    <source>
        <dbReference type="ARBA" id="ARBA00022763"/>
    </source>
</evidence>
<evidence type="ECO:0000256" key="5">
    <source>
        <dbReference type="ARBA" id="ARBA00022801"/>
    </source>
</evidence>
<dbReference type="AlphaFoldDB" id="A0A4P7KR20"/>
<dbReference type="InterPro" id="IPR004586">
    <property type="entry name" value="RecB"/>
</dbReference>
<comment type="domain">
    <text evidence="15">The N-terminal DNA-binding domain is a ssDNA-dependent ATPase and has ATP-dependent 3'-5' helicase function. This domain interacts with RecC.</text>
</comment>
<dbReference type="InterPro" id="IPR011604">
    <property type="entry name" value="PDDEXK-like_dom_sf"/>
</dbReference>
<proteinExistence type="inferred from homology"/>
<dbReference type="GO" id="GO:0005829">
    <property type="term" value="C:cytosol"/>
    <property type="evidence" value="ECO:0007669"/>
    <property type="project" value="TreeGrafter"/>
</dbReference>
<comment type="domain">
    <text evidence="15">The C-terminal domain has nuclease activity and interacts with RecD. It interacts with RecA, facilitating its loading onto ssDNA.</text>
</comment>
<comment type="similarity">
    <text evidence="15">Belongs to the helicase family. UvrD subfamily.</text>
</comment>
<comment type="cofactor">
    <cofactor evidence="15">
        <name>Mg(2+)</name>
        <dbReference type="ChEBI" id="CHEBI:18420"/>
    </cofactor>
    <text evidence="15">Binds 1 Mg(2+) ion per subunit.</text>
</comment>
<evidence type="ECO:0000256" key="1">
    <source>
        <dbReference type="ARBA" id="ARBA00022722"/>
    </source>
</evidence>
<evidence type="ECO:0000313" key="19">
    <source>
        <dbReference type="EMBL" id="QBY42056.1"/>
    </source>
</evidence>
<keyword evidence="2 15" id="KW-0479">Metal-binding</keyword>
<comment type="catalytic activity">
    <reaction evidence="13 15">
        <text>Couples ATP hydrolysis with the unwinding of duplex DNA by translocating in the 3'-5' direction.</text>
        <dbReference type="EC" id="5.6.2.4"/>
    </reaction>
</comment>
<evidence type="ECO:0000256" key="8">
    <source>
        <dbReference type="ARBA" id="ARBA00022840"/>
    </source>
</evidence>
<evidence type="ECO:0000256" key="14">
    <source>
        <dbReference type="ARBA" id="ARBA00048988"/>
    </source>
</evidence>
<dbReference type="InterPro" id="IPR000212">
    <property type="entry name" value="DNA_helicase_UvrD/REP"/>
</dbReference>
<dbReference type="Gene3D" id="3.90.320.10">
    <property type="match status" value="1"/>
</dbReference>
<dbReference type="CDD" id="cd22352">
    <property type="entry name" value="RecB_C-like"/>
    <property type="match status" value="1"/>
</dbReference>
<feature type="binding site" evidence="15">
    <location>
        <position position="1104"/>
    </location>
    <ligand>
        <name>Mg(2+)</name>
        <dbReference type="ChEBI" id="CHEBI:18420"/>
    </ligand>
</feature>
<evidence type="ECO:0000256" key="7">
    <source>
        <dbReference type="ARBA" id="ARBA00022839"/>
    </source>
</evidence>
<dbReference type="InterPro" id="IPR014017">
    <property type="entry name" value="DNA_helicase_UvrD-like_C"/>
</dbReference>
<evidence type="ECO:0000256" key="15">
    <source>
        <dbReference type="HAMAP-Rule" id="MF_01485"/>
    </source>
</evidence>
<dbReference type="Proteomes" id="UP001177592">
    <property type="component" value="Chromosome"/>
</dbReference>
<dbReference type="CDD" id="cd18807">
    <property type="entry name" value="SF1_C_UvrD"/>
    <property type="match status" value="1"/>
</dbReference>
<name>A0A4P7KR20_9GAMM</name>
<keyword evidence="1 15" id="KW-0540">Nuclease</keyword>
<dbReference type="Proteomes" id="UP000295134">
    <property type="component" value="Chromosome"/>
</dbReference>
<dbReference type="InterPro" id="IPR011335">
    <property type="entry name" value="Restrct_endonuc-II-like"/>
</dbReference>
<dbReference type="GO" id="GO:0005524">
    <property type="term" value="F:ATP binding"/>
    <property type="evidence" value="ECO:0007669"/>
    <property type="project" value="UniProtKB-UniRule"/>
</dbReference>
<feature type="binding site" evidence="15">
    <location>
        <position position="980"/>
    </location>
    <ligand>
        <name>Mg(2+)</name>
        <dbReference type="ChEBI" id="CHEBI:18420"/>
    </ligand>
</feature>
<feature type="region of interest" description="DNA-binding and helicase activity, interacts with RecC" evidence="15">
    <location>
        <begin position="1"/>
        <end position="861"/>
    </location>
</feature>
<feature type="region of interest" description="Nuclease activity, interacts with RecD and RecA" evidence="15">
    <location>
        <begin position="907"/>
        <end position="1204"/>
    </location>
</feature>
<dbReference type="InterPro" id="IPR014016">
    <property type="entry name" value="UvrD-like_ATP-bd"/>
</dbReference>
<feature type="domain" description="UvrD-like helicase C-terminal" evidence="18">
    <location>
        <begin position="485"/>
        <end position="752"/>
    </location>
</feature>
<dbReference type="SUPFAM" id="SSF52980">
    <property type="entry name" value="Restriction endonuclease-like"/>
    <property type="match status" value="1"/>
</dbReference>
<comment type="function">
    <text evidence="15">A helicase/nuclease that prepares dsDNA breaks (DSB) for recombinational DNA repair. Binds to DSBs and unwinds DNA via a highly rapid and processive ATP-dependent bidirectional helicase activity. Unwinds dsDNA until it encounters a Chi (crossover hotspot instigator) sequence from the 3' direction. Cuts ssDNA a few nucleotides 3' to the Chi site. The properties and activities of the enzyme are changed at Chi. The Chi-altered holoenzyme produces a long 3'-ssDNA overhang and facilitates RecA-binding to the ssDNA for homologous DNA recombination and repair. Holoenzyme degrades any linearized DNA that is unable to undergo homologous recombination. In the holoenzyme this subunit contributes ATPase, 3'-5' helicase, exonuclease activity and loads RecA onto ssDNA.</text>
</comment>
<keyword evidence="5 15" id="KW-0378">Hydrolase</keyword>
<gene>
    <name evidence="15 19" type="primary">recB</name>
    <name evidence="19" type="ORF">ArsFIN_05890</name>
    <name evidence="20" type="ORF">QE258_02405</name>
</gene>
<evidence type="ECO:0000259" key="17">
    <source>
        <dbReference type="PROSITE" id="PS51198"/>
    </source>
</evidence>
<sequence>MRKRRIQTYQLNPYRLPLYGQRLIEASAGTGKTYTIALLYLRLLLGVGQKNAFSRPLSVEEILVVTFTEAATDELRSRIRHNIHQMRIACIRNGIGFDENSIYRILLSSIADKNEAAQWLLAAERQMDEAAIYTIHGFCQRMLVHNAFESGMLFEQSIIKDEHSLQQQACADFWRCNCYPQDYSISKVIVDEWSDPEALLAEIKPYLQGDIPTFINQPIEAQSIKQRHKTLIDTIKVVKELWLLNSANFLDLISDSAINKRSYSRRNLPLWLAAVTSWAQSATVDYKIPKELARFSHSELLDKTPTGNVPEHEVFLVIDNLLQQSLTLRDLIISNAIINIRQTIVKEKKRRGEIGFDDLLSHLDQALQAEGGERLANAIRNRYPVVMIDEFQDTDPQQYRIFQFIYQGHNHCGLLFIGDPKQAIYAFRGADIFTYLKAKDQIESHYTLDTNWRSSPNMIEAVNQLFSRVAKPFVFEQIPFNTVNPAPVNQHLAFIHNTERLSALNFCYLDKETVSILDYQQTMAYQCANQICDWLKGGEKGTTWLYRDNVKQPVTAADIMVLVRSRREAVMIREALSKFNISSVFLSNQESVFATDEARDLLWLLQAVLSPEKERTLRCALATRLIGLSAQDIEQLNQDENQWEKRVEEFANYLLIWQRHGILPTLRAIIVNHRIAENLLMDNIEGERRLMDVMHLSELLQEAELQLDSEHALARWLARQIDQPDPLLENQQIRLESDKHLVSISTIHKSKGLEFPIVWLPFACQFSQQKLATFHDRANFQTCLDLTEQAESIRLADEERLAEDLRLLYVALTRSKYHCSVGIAPIIKGRPSGQSGDTDLHQSALGYLLQNGQQVNAALLREALDGLASENISITAISDINLSPWYPKENKPVTLLARNFTGQIQNSWRVTSYSGLTYQDIYSSSDKFTASDVNIEMAIQALAPKMDADAQGDSLLVQGEIADRSVHTFPKGATAGTFLHSLLELLPFNQHPQECWLAEKLEQSGFSADWAPTLKMWLINIFDTPLLKNNFRLSKIAPEYQLNEMQFYLPIEKLLLSSALDRLVHQYDALSQRCPPLSFEPVTGVLKGYIDLVFCWQDKFYLLDYKSNWLGENGLAYSQEAIQSSMIDHRYDLQYQLYTLALHRYLRNRLPDYDYQKHFGGVIYLFLRGIDVNNPGYGIYHTIPAYELIHSLDKLFKPTNRGKE</sequence>
<evidence type="ECO:0000259" key="18">
    <source>
        <dbReference type="PROSITE" id="PS51217"/>
    </source>
</evidence>
<feature type="binding site" evidence="16">
    <location>
        <begin position="26"/>
        <end position="33"/>
    </location>
    <ligand>
        <name>ATP</name>
        <dbReference type="ChEBI" id="CHEBI:30616"/>
    </ligand>
</feature>
<keyword evidence="9 15" id="KW-0460">Magnesium</keyword>
<comment type="catalytic activity">
    <reaction evidence="15">
        <text>Exonucleolytic cleavage (in the presence of ATP) in either 5'- to 3'- or 3'- to 5'-direction to yield 5'-phosphooligonucleotides.</text>
        <dbReference type="EC" id="3.1.11.5"/>
    </reaction>
</comment>
<organism evidence="19 21">
    <name type="scientific">Arsenophonus nasoniae</name>
    <name type="common">son-killer infecting Nasonia vitripennis</name>
    <dbReference type="NCBI Taxonomy" id="638"/>
    <lineage>
        <taxon>Bacteria</taxon>
        <taxon>Pseudomonadati</taxon>
        <taxon>Pseudomonadota</taxon>
        <taxon>Gammaproteobacteria</taxon>
        <taxon>Enterobacterales</taxon>
        <taxon>Morganellaceae</taxon>
        <taxon>Arsenophonus</taxon>
    </lineage>
</organism>
<protein>
    <recommendedName>
        <fullName evidence="15">RecBCD enzyme subunit RecB</fullName>
        <ecNumber evidence="15">3.1.11.5</ecNumber>
        <ecNumber evidence="15">5.6.2.4</ecNumber>
    </recommendedName>
    <alternativeName>
        <fullName evidence="15">DNA 3'-5' helicase subunit RecB</fullName>
    </alternativeName>
    <alternativeName>
        <fullName evidence="15">Exonuclease V subunit RecB</fullName>
        <shortName evidence="15">ExoV subunit RecB</shortName>
    </alternativeName>
    <alternativeName>
        <fullName evidence="15">Helicase/nuclease RecBCD subunit RecB</fullName>
    </alternativeName>
</protein>
<keyword evidence="11 15" id="KW-0234">DNA repair</keyword>
<dbReference type="SUPFAM" id="SSF52540">
    <property type="entry name" value="P-loop containing nucleoside triphosphate hydrolases"/>
    <property type="match status" value="1"/>
</dbReference>
<dbReference type="Gene3D" id="1.10.486.10">
    <property type="entry name" value="PCRA, domain 4"/>
    <property type="match status" value="1"/>
</dbReference>
<dbReference type="GO" id="GO:0003677">
    <property type="term" value="F:DNA binding"/>
    <property type="evidence" value="ECO:0007669"/>
    <property type="project" value="UniProtKB-UniRule"/>
</dbReference>
<dbReference type="GO" id="GO:0009338">
    <property type="term" value="C:exodeoxyribonuclease V complex"/>
    <property type="evidence" value="ECO:0007669"/>
    <property type="project" value="TreeGrafter"/>
</dbReference>
<dbReference type="Gene3D" id="1.10.3170.10">
    <property type="entry name" value="Recbcd, chain B, domain 2"/>
    <property type="match status" value="1"/>
</dbReference>
<dbReference type="PANTHER" id="PTHR11070:SF23">
    <property type="entry name" value="RECBCD ENZYME SUBUNIT RECB"/>
    <property type="match status" value="1"/>
</dbReference>
<keyword evidence="8 15" id="KW-0067">ATP-binding</keyword>
<evidence type="ECO:0000256" key="11">
    <source>
        <dbReference type="ARBA" id="ARBA00023204"/>
    </source>
</evidence>
<evidence type="ECO:0000256" key="3">
    <source>
        <dbReference type="ARBA" id="ARBA00022741"/>
    </source>
</evidence>
<dbReference type="EC" id="5.6.2.4" evidence="15"/>
<dbReference type="PROSITE" id="PS51217">
    <property type="entry name" value="UVRD_HELICASE_CTER"/>
    <property type="match status" value="1"/>
</dbReference>
<feature type="domain" description="UvrD-like helicase ATP-binding" evidence="17">
    <location>
        <begin position="5"/>
        <end position="455"/>
    </location>
</feature>
<dbReference type="KEGG" id="ans:ArsFIN_05890"/>
<feature type="active site" description="For nuclease activity" evidence="15">
    <location>
        <position position="1104"/>
    </location>
</feature>
<dbReference type="RefSeq" id="WP_026822106.1">
    <property type="nucleotide sequence ID" value="NZ_CP038613.1"/>
</dbReference>
<evidence type="ECO:0000256" key="16">
    <source>
        <dbReference type="PROSITE-ProRule" id="PRU00560"/>
    </source>
</evidence>
<evidence type="ECO:0000256" key="13">
    <source>
        <dbReference type="ARBA" id="ARBA00034617"/>
    </source>
</evidence>
<dbReference type="NCBIfam" id="NF008128">
    <property type="entry name" value="PRK10876.1"/>
    <property type="match status" value="1"/>
</dbReference>
<dbReference type="PROSITE" id="PS51198">
    <property type="entry name" value="UVRD_HELICASE_ATP_BIND"/>
    <property type="match status" value="1"/>
</dbReference>
<comment type="subunit">
    <text evidence="15">Heterotrimer of RecB, RecC and RecD. All subunits contribute to DNA-binding. Interacts with RecA.</text>
</comment>
<evidence type="ECO:0000313" key="22">
    <source>
        <dbReference type="Proteomes" id="UP001177592"/>
    </source>
</evidence>
<dbReference type="EC" id="3.1.11.5" evidence="15"/>
<comment type="miscellaneous">
    <text evidence="15">In the RecBCD complex, RecB has a slow 3'-5' helicase, an exonuclease activity and loads RecA onto ssDNA, RecD has a fast 5'-3' helicase activity, while RecC stimulates the ATPase and processivity of the RecB helicase and contributes to recognition of the Chi site.</text>
</comment>
<keyword evidence="3 15" id="KW-0547">Nucleotide-binding</keyword>
<dbReference type="InterPro" id="IPR027417">
    <property type="entry name" value="P-loop_NTPase"/>
</dbReference>
<keyword evidence="4 15" id="KW-0227">DNA damage</keyword>
<dbReference type="HAMAP" id="MF_01485">
    <property type="entry name" value="RecB"/>
    <property type="match status" value="1"/>
</dbReference>
<reference evidence="20" key="2">
    <citation type="submission" date="2023-04" db="EMBL/GenBank/DDBJ databases">
        <title>Genome dynamics across the evolutionary transition to endosymbiosis.</title>
        <authorList>
            <person name="Siozios S."/>
            <person name="Nadal-Jimenez P."/>
            <person name="Azagi T."/>
            <person name="Sprong H."/>
            <person name="Frost C.L."/>
            <person name="Parratt S.R."/>
            <person name="Taylor G."/>
            <person name="Brettell L."/>
            <person name="Lew K.C."/>
            <person name="Croft L."/>
            <person name="King K.C."/>
            <person name="Brockhurst M.A."/>
            <person name="Hypsa V."/>
            <person name="Novakova E."/>
            <person name="Darby A.C."/>
            <person name="Hurst G.D.D."/>
        </authorList>
    </citation>
    <scope>NUCLEOTIDE SEQUENCE</scope>
    <source>
        <strain evidence="20">ANv_CAN</strain>
    </source>
</reference>
<reference evidence="19 21" key="1">
    <citation type="submission" date="2019-03" db="EMBL/GenBank/DDBJ databases">
        <title>Long-read sequencing reveals hyperdense prophage content in a complex bacterial symbiont genome.</title>
        <authorList>
            <person name="Frost C.L."/>
            <person name="Siozios S."/>
            <person name="Nadal-Jimenez P."/>
            <person name="Brockhurst M.A."/>
            <person name="King K.C."/>
            <person name="Darby A.C."/>
            <person name="Hurst G.D.D."/>
        </authorList>
    </citation>
    <scope>NUCLEOTIDE SEQUENCE [LARGE SCALE GENOMIC DNA]</scope>
    <source>
        <strain evidence="19 21">FIN</strain>
    </source>
</reference>
<comment type="catalytic activity">
    <reaction evidence="14 15">
        <text>ATP + H2O = ADP + phosphate + H(+)</text>
        <dbReference type="Rhea" id="RHEA:13065"/>
        <dbReference type="ChEBI" id="CHEBI:15377"/>
        <dbReference type="ChEBI" id="CHEBI:15378"/>
        <dbReference type="ChEBI" id="CHEBI:30616"/>
        <dbReference type="ChEBI" id="CHEBI:43474"/>
        <dbReference type="ChEBI" id="CHEBI:456216"/>
        <dbReference type="EC" id="5.6.2.4"/>
    </reaction>
</comment>
<dbReference type="NCBIfam" id="TIGR00609">
    <property type="entry name" value="recB"/>
    <property type="match status" value="1"/>
</dbReference>
<feature type="binding site" evidence="15">
    <location>
        <position position="1091"/>
    </location>
    <ligand>
        <name>Mg(2+)</name>
        <dbReference type="ChEBI" id="CHEBI:18420"/>
    </ligand>
</feature>
<keyword evidence="10 15" id="KW-0238">DNA-binding</keyword>
<evidence type="ECO:0000256" key="12">
    <source>
        <dbReference type="ARBA" id="ARBA00023235"/>
    </source>
</evidence>
<dbReference type="GO" id="GO:0043138">
    <property type="term" value="F:3'-5' DNA helicase activity"/>
    <property type="evidence" value="ECO:0007669"/>
    <property type="project" value="UniProtKB-UniRule"/>
</dbReference>
<dbReference type="GO" id="GO:0008854">
    <property type="term" value="F:exodeoxyribonuclease V activity"/>
    <property type="evidence" value="ECO:0007669"/>
    <property type="project" value="UniProtKB-EC"/>
</dbReference>
<accession>A0A4P7KR20</accession>
<dbReference type="EMBL" id="CP038613">
    <property type="protein sequence ID" value="QBY42056.1"/>
    <property type="molecule type" value="Genomic_DNA"/>
</dbReference>
<dbReference type="Pfam" id="PF00580">
    <property type="entry name" value="UvrD-helicase"/>
    <property type="match status" value="1"/>
</dbReference>
<evidence type="ECO:0000256" key="6">
    <source>
        <dbReference type="ARBA" id="ARBA00022806"/>
    </source>
</evidence>
<keyword evidence="22" id="KW-1185">Reference proteome</keyword>
<dbReference type="GO" id="GO:0000724">
    <property type="term" value="P:double-strand break repair via homologous recombination"/>
    <property type="evidence" value="ECO:0007669"/>
    <property type="project" value="UniProtKB-UniRule"/>
</dbReference>
<dbReference type="Pfam" id="PF13361">
    <property type="entry name" value="UvrD_C"/>
    <property type="match status" value="2"/>
</dbReference>
<dbReference type="GO" id="GO:0000287">
    <property type="term" value="F:magnesium ion binding"/>
    <property type="evidence" value="ECO:0007669"/>
    <property type="project" value="UniProtKB-UniRule"/>
</dbReference>
<dbReference type="PANTHER" id="PTHR11070">
    <property type="entry name" value="UVRD / RECB / PCRA DNA HELICASE FAMILY MEMBER"/>
    <property type="match status" value="1"/>
</dbReference>
<keyword evidence="12 15" id="KW-0413">Isomerase</keyword>
<dbReference type="Gene3D" id="3.40.50.300">
    <property type="entry name" value="P-loop containing nucleotide triphosphate hydrolases"/>
    <property type="match status" value="2"/>
</dbReference>
<evidence type="ECO:0000256" key="9">
    <source>
        <dbReference type="ARBA" id="ARBA00022842"/>
    </source>
</evidence>
<evidence type="ECO:0000256" key="2">
    <source>
        <dbReference type="ARBA" id="ARBA00022723"/>
    </source>
</evidence>
<keyword evidence="6 15" id="KW-0347">Helicase</keyword>
<evidence type="ECO:0000313" key="21">
    <source>
        <dbReference type="Proteomes" id="UP000295134"/>
    </source>
</evidence>
<evidence type="ECO:0000256" key="10">
    <source>
        <dbReference type="ARBA" id="ARBA00023125"/>
    </source>
</evidence>